<dbReference type="Proteomes" id="UP000029391">
    <property type="component" value="Unassembled WGS sequence"/>
</dbReference>
<gene>
    <name evidence="2" type="ORF">P873_02750</name>
</gene>
<evidence type="ECO:0000313" key="2">
    <source>
        <dbReference type="EMBL" id="KFN51403.1"/>
    </source>
</evidence>
<reference evidence="2 3" key="1">
    <citation type="submission" date="2013-09" db="EMBL/GenBank/DDBJ databases">
        <title>Genome sequencing of Arenimonas composti.</title>
        <authorList>
            <person name="Chen F."/>
            <person name="Wang G."/>
        </authorList>
    </citation>
    <scope>NUCLEOTIDE SEQUENCE [LARGE SCALE GENOMIC DNA]</scope>
    <source>
        <strain evidence="2 3">TR7-09</strain>
    </source>
</reference>
<dbReference type="eggNOG" id="ENOG5033A2D">
    <property type="taxonomic scope" value="Bacteria"/>
</dbReference>
<accession>A0A091BFC3</accession>
<dbReference type="RefSeq" id="WP_026816582.1">
    <property type="nucleotide sequence ID" value="NZ_AUFF01000002.1"/>
</dbReference>
<dbReference type="AlphaFoldDB" id="A0A091BFC3"/>
<feature type="signal peptide" evidence="1">
    <location>
        <begin position="1"/>
        <end position="20"/>
    </location>
</feature>
<evidence type="ECO:0000313" key="3">
    <source>
        <dbReference type="Proteomes" id="UP000029391"/>
    </source>
</evidence>
<dbReference type="OrthoDB" id="5741504at2"/>
<name>A0A091BFC3_9GAMM</name>
<protein>
    <recommendedName>
        <fullName evidence="4">FecR protein domain-containing protein</fullName>
    </recommendedName>
</protein>
<comment type="caution">
    <text evidence="2">The sequence shown here is derived from an EMBL/GenBank/DDBJ whole genome shotgun (WGS) entry which is preliminary data.</text>
</comment>
<evidence type="ECO:0000256" key="1">
    <source>
        <dbReference type="SAM" id="SignalP"/>
    </source>
</evidence>
<feature type="chain" id="PRO_5001871522" description="FecR protein domain-containing protein" evidence="1">
    <location>
        <begin position="21"/>
        <end position="147"/>
    </location>
</feature>
<proteinExistence type="predicted"/>
<dbReference type="STRING" id="1121013.GCA_000426365_01223"/>
<keyword evidence="1" id="KW-0732">Signal</keyword>
<evidence type="ECO:0008006" key="4">
    <source>
        <dbReference type="Google" id="ProtNLM"/>
    </source>
</evidence>
<organism evidence="2 3">
    <name type="scientific">Arenimonas composti TR7-09 = DSM 18010</name>
    <dbReference type="NCBI Taxonomy" id="1121013"/>
    <lineage>
        <taxon>Bacteria</taxon>
        <taxon>Pseudomonadati</taxon>
        <taxon>Pseudomonadota</taxon>
        <taxon>Gammaproteobacteria</taxon>
        <taxon>Lysobacterales</taxon>
        <taxon>Lysobacteraceae</taxon>
        <taxon>Arenimonas</taxon>
    </lineage>
</organism>
<dbReference type="EMBL" id="AWXU01000006">
    <property type="protein sequence ID" value="KFN51403.1"/>
    <property type="molecule type" value="Genomic_DNA"/>
</dbReference>
<keyword evidence="3" id="KW-1185">Reference proteome</keyword>
<sequence length="147" mass="14540">MKRRLLALALSLSAASVAFAAEPVATLSAQDGVVMVNAGDEFVTAADGQALQPGERVLVMEGGTAQLTFADGCPLVVEAGSMVVVPEMSPCAGAVAAVQPVPRQYAQAVGSAGGSAGATGLVVAGVMGVTILLISEKDAEFDVPVSP</sequence>